<keyword evidence="5" id="KW-1185">Reference proteome</keyword>
<feature type="compositionally biased region" description="Polar residues" evidence="1">
    <location>
        <begin position="643"/>
        <end position="660"/>
    </location>
</feature>
<feature type="compositionally biased region" description="Polar residues" evidence="1">
    <location>
        <begin position="1680"/>
        <end position="1700"/>
    </location>
</feature>
<proteinExistence type="predicted"/>
<feature type="region of interest" description="Disordered" evidence="1">
    <location>
        <begin position="1680"/>
        <end position="1710"/>
    </location>
</feature>
<comment type="caution">
    <text evidence="4">The sequence shown here is derived from an EMBL/GenBank/DDBJ whole genome shotgun (WGS) entry which is preliminary data.</text>
</comment>
<dbReference type="Pfam" id="PF25545">
    <property type="entry name" value="DUF7924"/>
    <property type="match status" value="2"/>
</dbReference>
<dbReference type="InterPro" id="IPR051678">
    <property type="entry name" value="AGP_Transferase"/>
</dbReference>
<dbReference type="SUPFAM" id="SSF56112">
    <property type="entry name" value="Protein kinase-like (PK-like)"/>
    <property type="match status" value="2"/>
</dbReference>
<dbReference type="InterPro" id="IPR057684">
    <property type="entry name" value="DUF7924"/>
</dbReference>
<dbReference type="Proteomes" id="UP000327013">
    <property type="component" value="Unassembled WGS sequence"/>
</dbReference>
<organism evidence="4 5">
    <name type="scientific">Carpinus fangiana</name>
    <dbReference type="NCBI Taxonomy" id="176857"/>
    <lineage>
        <taxon>Eukaryota</taxon>
        <taxon>Viridiplantae</taxon>
        <taxon>Streptophyta</taxon>
        <taxon>Embryophyta</taxon>
        <taxon>Tracheophyta</taxon>
        <taxon>Spermatophyta</taxon>
        <taxon>Magnoliopsida</taxon>
        <taxon>eudicotyledons</taxon>
        <taxon>Gunneridae</taxon>
        <taxon>Pentapetalae</taxon>
        <taxon>rosids</taxon>
        <taxon>fabids</taxon>
        <taxon>Fagales</taxon>
        <taxon>Betulaceae</taxon>
        <taxon>Carpinus</taxon>
    </lineage>
</organism>
<feature type="region of interest" description="Disordered" evidence="1">
    <location>
        <begin position="643"/>
        <end position="665"/>
    </location>
</feature>
<dbReference type="Pfam" id="PF01636">
    <property type="entry name" value="APH"/>
    <property type="match status" value="1"/>
</dbReference>
<evidence type="ECO:0000259" key="2">
    <source>
        <dbReference type="Pfam" id="PF01636"/>
    </source>
</evidence>
<dbReference type="PANTHER" id="PTHR21310">
    <property type="entry name" value="AMINOGLYCOSIDE PHOSPHOTRANSFERASE-RELATED-RELATED"/>
    <property type="match status" value="1"/>
</dbReference>
<dbReference type="EMBL" id="VIBQ01000016">
    <property type="protein sequence ID" value="KAB8356554.1"/>
    <property type="molecule type" value="Genomic_DNA"/>
</dbReference>
<dbReference type="PANTHER" id="PTHR21310:SF15">
    <property type="entry name" value="AMINOGLYCOSIDE PHOSPHOTRANSFERASE DOMAIN-CONTAINING PROTEIN"/>
    <property type="match status" value="1"/>
</dbReference>
<feature type="domain" description="Aminoglycoside phosphotransferase" evidence="2">
    <location>
        <begin position="269"/>
        <end position="465"/>
    </location>
</feature>
<dbReference type="InterPro" id="IPR002575">
    <property type="entry name" value="Aminoglycoside_PTrfase"/>
</dbReference>
<sequence length="1987" mass="220423">MSEALVEVDGGRRRVWQIHGLVIIIISPAIDKRWAQVRGLLYTRSAMLHETVCCHIIRTSSLILCTLYTLHDQNVALCDRKIPAYGQAQSLPSAQPSAAAQGGHPVNPATRYRNLTVNLTKSPGLAHIDVGPSGSPAHTLTLSALTALCARTADAFSVSGTSVPNTCSLHSIPDADAYDPAAGKAREDELTQLLDKVSIPALTARASDLRDGIACSVPTMRYDRSTWTSVMGGMNYHIPISFVDGVTWLARIRRFNAASPPPPLRDYIIQSEVATLRFLEQTSVPAPKVFDFRFEEETNPVGVGYILLEKMPGKTLKWTVATHEQKTVVLMQLADTFIELQKHPFDLVGCLIGPDNLRIGALADESMTDFVDTQIRPLGPFSSVLDYHYARVHLVLDLVLRDEIYAGRAIDAYLVHRFLLDLVPAISQSVNTDGRFYLMHPDDKGDHILVDEHFNITGIIDWEWAHTFPMEAAFNSPTAFLDVQEFYSGNNDLSDDERSFAQILENKGSADLAQAVRLGRLQHRFAFCCNGDLEDWSGFVGLFKALRNAARVDEDLEWDDWKSFLNHPRGQTDKLAHWRSSSIPGNIPDVSRRPHAGAVRHRQSRPRYYLLVDQWLKNTRESRMIQQRARHCPAIPHLQAANKDNMSQQEGEPTPSSSARTPCLNPASPAFRITLKMNGIIMDEFGRKIPSDVKELVTKHIRKERASPPRLQDEQLDSIRDSIEEIWDSGEAMPHTILQPPLFALKRPGVAQGPETLWSTTPLPRNPDFPTCLPAPKTDLHFGFRPSTKSNWTLAEITVAEHPRVRPYSQSTRESLFPSFLVEFKSEATSGALYAAEGQLASSGAHRVNSLLWMLDQINPQRTRSSADALVFSAAVSQREAIAHVHYFNPADGNYYMSWIDSFPFAKDAQGCCDYTTNVCDWLLDVQQPIIREALAKLHPISKAWGISESGSPSRDVLEPSRSTENEQPSKRSKRKRTAEKHSRPSTSHHSKLQSYLLAGRRKSSIMAVAEPPWPIQCCTDPSKYVGPTTPLGGTFHLRSGCSSGHSVYDPRPINSSGSAGVMRTPDCANHSLMRESGLTRGAALIVWLPLSSHPARTIAEGPQTRTIAFSTMVKEIMEDSDMPEPLNTAKKQEKRAKQLAAAALGKNAHQILPSFQGCFSRTQIVKMVGGQKIVIQFRVEPLDTKCFERARSCLGDVVPSIQRLEDEELEGVCVTPYLMSHIPGVVWFRVNDEKVEDRVKIASSLGSILGRGFVQSESSDVVDTFVLPALRLIHDSLNTSTDVLRPHLERLVAVASAPAFKLLPLWISHFDLNEMNVLIDEEYNVSGVVDWELSRDLPFGTGLHRICDTIVGRNSKNRLIFPAGADKAEAAFWAAIWKEMPAAARRSIDRNLESFAAAMNIGSLLFACLDASDTAQPLVFQEPSAARLGFLEAVLTYRPPQTRGEAAPFAETFISVPRIAAIVGILSVHGYLTRSLVEIVGGILSSLLIGITPILPLQIFQSTFTSSMDKAADLVGISARRRQCTRSPRRTRCAHLFVGSHSNPHISGDSQRFLVLTDPPGYPHAACRSVGPLSPREVDMMEVSPLIAFTAAALPPVSPLVHHVPRNPNAPSASPPPDPVKQEYAAHLPQKKRRIDNWLNDLRPLRMTSCPPKLEDSNSGAEVEGQRPLLEVLREMSQLRQQNGPATELPSGSPQTSRTRPSDPKYRGILKHNGVSIDRTAEKIPPELRSFLDLSILKERSALPPDAIAKVVELAGFITDSVEVSISRLLHTVMVPVQRFDVGDGGNTPWYRNNLPKSKGFTAALAQPRADYHFGYLADSRSTWTKQELAVVDHPQAAHITRPARGNCFPFLVLEFKSEAMGGNIWQAENQVAGSGASCVNAMRWLYREARRSETQSVVESIAFSACITQREVVFYVNHFSVADDRHYLSCIGTFQTTCEVDIQRCHNVVSNIFDYALGMRQEKTREALKLLYPIPEHWKQSTPHQ</sequence>
<feature type="region of interest" description="Disordered" evidence="1">
    <location>
        <begin position="949"/>
        <end position="994"/>
    </location>
</feature>
<gene>
    <name evidence="4" type="ORF">FH972_024136</name>
</gene>
<protein>
    <submittedName>
        <fullName evidence="4">Uncharacterized protein</fullName>
    </submittedName>
</protein>
<reference evidence="4 5" key="1">
    <citation type="submission" date="2019-06" db="EMBL/GenBank/DDBJ databases">
        <title>A chromosomal-level reference genome of Carpinus fangiana (Coryloideae, Betulaceae).</title>
        <authorList>
            <person name="Yang X."/>
            <person name="Wang Z."/>
            <person name="Zhang L."/>
            <person name="Hao G."/>
            <person name="Liu J."/>
            <person name="Yang Y."/>
        </authorList>
    </citation>
    <scope>NUCLEOTIDE SEQUENCE [LARGE SCALE GENOMIC DNA]</scope>
    <source>
        <strain evidence="4">Cfa_2016G</strain>
        <tissue evidence="4">Leaf</tissue>
    </source>
</reference>
<name>A0A5N6KX54_9ROSI</name>
<dbReference type="OrthoDB" id="5327538at2759"/>
<feature type="region of interest" description="Disordered" evidence="1">
    <location>
        <begin position="1604"/>
        <end position="1623"/>
    </location>
</feature>
<evidence type="ECO:0000313" key="4">
    <source>
        <dbReference type="EMBL" id="KAB8356554.1"/>
    </source>
</evidence>
<feature type="compositionally biased region" description="Basic and acidic residues" evidence="1">
    <location>
        <begin position="956"/>
        <end position="970"/>
    </location>
</feature>
<accession>A0A5N6KX54</accession>
<feature type="domain" description="DUF7924" evidence="3">
    <location>
        <begin position="694"/>
        <end position="935"/>
    </location>
</feature>
<feature type="domain" description="DUF7924" evidence="3">
    <location>
        <begin position="1795"/>
        <end position="1970"/>
    </location>
</feature>
<evidence type="ECO:0000313" key="5">
    <source>
        <dbReference type="Proteomes" id="UP000327013"/>
    </source>
</evidence>
<evidence type="ECO:0000259" key="3">
    <source>
        <dbReference type="Pfam" id="PF25545"/>
    </source>
</evidence>
<feature type="compositionally biased region" description="Low complexity" evidence="1">
    <location>
        <begin position="1604"/>
        <end position="1613"/>
    </location>
</feature>
<evidence type="ECO:0000256" key="1">
    <source>
        <dbReference type="SAM" id="MobiDB-lite"/>
    </source>
</evidence>
<dbReference type="InterPro" id="IPR011009">
    <property type="entry name" value="Kinase-like_dom_sf"/>
</dbReference>